<dbReference type="Gene3D" id="1.20.1170.10">
    <property type="match status" value="1"/>
</dbReference>
<name>A0A4V3FUF6_9PSEU</name>
<protein>
    <submittedName>
        <fullName evidence="3">Uncharacterized protein</fullName>
    </submittedName>
</protein>
<keyword evidence="4" id="KW-1185">Reference proteome</keyword>
<feature type="coiled-coil region" evidence="1">
    <location>
        <begin position="51"/>
        <end position="92"/>
    </location>
</feature>
<evidence type="ECO:0000313" key="4">
    <source>
        <dbReference type="Proteomes" id="UP000294927"/>
    </source>
</evidence>
<keyword evidence="2" id="KW-0812">Transmembrane</keyword>
<keyword evidence="2" id="KW-1133">Transmembrane helix</keyword>
<proteinExistence type="predicted"/>
<keyword evidence="1" id="KW-0175">Coiled coil</keyword>
<reference evidence="3 4" key="1">
    <citation type="submission" date="2019-03" db="EMBL/GenBank/DDBJ databases">
        <title>Genomic Encyclopedia of Archaeal and Bacterial Type Strains, Phase II (KMG-II): from individual species to whole genera.</title>
        <authorList>
            <person name="Goeker M."/>
        </authorList>
    </citation>
    <scope>NUCLEOTIDE SEQUENCE [LARGE SCALE GENOMIC DNA]</scope>
    <source>
        <strain evidence="3 4">DSM 45499</strain>
    </source>
</reference>
<dbReference type="RefSeq" id="WP_133902142.1">
    <property type="nucleotide sequence ID" value="NZ_SOCP01000003.1"/>
</dbReference>
<evidence type="ECO:0000256" key="2">
    <source>
        <dbReference type="SAM" id="Phobius"/>
    </source>
</evidence>
<gene>
    <name evidence="3" type="ORF">CLV71_103272</name>
</gene>
<dbReference type="EMBL" id="SOCP01000003">
    <property type="protein sequence ID" value="TDV55031.1"/>
    <property type="molecule type" value="Genomic_DNA"/>
</dbReference>
<comment type="caution">
    <text evidence="3">The sequence shown here is derived from an EMBL/GenBank/DDBJ whole genome shotgun (WGS) entry which is preliminary data.</text>
</comment>
<evidence type="ECO:0000313" key="3">
    <source>
        <dbReference type="EMBL" id="TDV55031.1"/>
    </source>
</evidence>
<feature type="transmembrane region" description="Helical" evidence="2">
    <location>
        <begin position="24"/>
        <end position="46"/>
    </location>
</feature>
<dbReference type="Proteomes" id="UP000294927">
    <property type="component" value="Unassembled WGS sequence"/>
</dbReference>
<keyword evidence="2" id="KW-0472">Membrane</keyword>
<evidence type="ECO:0000256" key="1">
    <source>
        <dbReference type="SAM" id="Coils"/>
    </source>
</evidence>
<accession>A0A4V3FUF6</accession>
<sequence>MIQPMTPTGPPPGEPGGTQRRTTIILGVLVAVLVIAAGLFVTLFLVERGAVADVNDQVSVTERQIADQKDKLSDTKSAVDDLEQQGQDLKSTNDYLKTCADSSKKAIKAAQTGTEQELSDAIDQMLLDCVRQEGTS</sequence>
<dbReference type="AlphaFoldDB" id="A0A4V3FUF6"/>
<organism evidence="3 4">
    <name type="scientific">Actinophytocola oryzae</name>
    <dbReference type="NCBI Taxonomy" id="502181"/>
    <lineage>
        <taxon>Bacteria</taxon>
        <taxon>Bacillati</taxon>
        <taxon>Actinomycetota</taxon>
        <taxon>Actinomycetes</taxon>
        <taxon>Pseudonocardiales</taxon>
        <taxon>Pseudonocardiaceae</taxon>
    </lineage>
</organism>